<protein>
    <submittedName>
        <fullName evidence="1">Tetratricopeptide repeat domain 34</fullName>
    </submittedName>
</protein>
<name>A0A670ILD4_PODMU</name>
<organism evidence="1 2">
    <name type="scientific">Podarcis muralis</name>
    <name type="common">Wall lizard</name>
    <name type="synonym">Lacerta muralis</name>
    <dbReference type="NCBI Taxonomy" id="64176"/>
    <lineage>
        <taxon>Eukaryota</taxon>
        <taxon>Metazoa</taxon>
        <taxon>Chordata</taxon>
        <taxon>Craniata</taxon>
        <taxon>Vertebrata</taxon>
        <taxon>Euteleostomi</taxon>
        <taxon>Lepidosauria</taxon>
        <taxon>Squamata</taxon>
        <taxon>Bifurcata</taxon>
        <taxon>Unidentata</taxon>
        <taxon>Episquamata</taxon>
        <taxon>Laterata</taxon>
        <taxon>Lacertibaenia</taxon>
        <taxon>Lacertidae</taxon>
        <taxon>Podarcis</taxon>
    </lineage>
</organism>
<dbReference type="InterPro" id="IPR019734">
    <property type="entry name" value="TPR_rpt"/>
</dbReference>
<reference evidence="1" key="3">
    <citation type="submission" date="2025-09" db="UniProtKB">
        <authorList>
            <consortium name="Ensembl"/>
        </authorList>
    </citation>
    <scope>IDENTIFICATION</scope>
</reference>
<dbReference type="GeneTree" id="ENSGT00390000003047"/>
<dbReference type="PANTHER" id="PTHR44874">
    <property type="entry name" value="TETRATRICOPEPTIDE REPEAT PROTEIN 34"/>
    <property type="match status" value="1"/>
</dbReference>
<keyword evidence="2" id="KW-1185">Reference proteome</keyword>
<dbReference type="GeneID" id="114602571"/>
<dbReference type="CTD" id="100287898"/>
<dbReference type="RefSeq" id="XP_028596793.1">
    <property type="nucleotide sequence ID" value="XM_028740960.1"/>
</dbReference>
<dbReference type="AlphaFoldDB" id="A0A670ILD4"/>
<dbReference type="SMART" id="SM00028">
    <property type="entry name" value="TPR"/>
    <property type="match status" value="6"/>
</dbReference>
<dbReference type="Gene3D" id="1.25.40.10">
    <property type="entry name" value="Tetratricopeptide repeat domain"/>
    <property type="match status" value="3"/>
</dbReference>
<sequence length="1078" mass="119396">MEDGNRPGSGVNMVAGNREGTMSSKDQAMQLCDAAEQQLAADDPSLATAFYTAAFSCSIPTAVEKVASLGEESRAKVTVTLSKWCRDGGPIPKVQYGGLNYTSLSVEMAAIFLSTLNPNNMAASLCKMEALLNLGRYEEVLRRCDSLLDAQPCVELSLTRALAQVLSWTHFQNGVTGYLRAFAERRDETVKFVRSRQKEHLQRIIQAFLDFVSLQEKTRCGKGGLENWQSDCYDFLVAISPEDIHTCHAQAAHLLEKHKCKEGVSAYSEAASGAFWDERASGLLMDRAAAYFSQGGKVAEMMQDMTAAFEANPSLAVRRFEALFTTGDAERIEKHARAALDLEFAAYREAVRARPEVRSDSGKELLSPVIRTLRFLIQISPGARRELNVRLADCFLLEGSVQSALEISNHLLDSEQETYYNTLLALRGFCHLHDKRCAEALQDFQKIIEYSSPHPSSCIKALCGRGLMRAWGSSPYLTALDYITACRFRFEETSFVIKSYIPWNQRGFLLIVLQEEARKILERNRDPRGTAPLQNKPRGLDGFQVKEGDASGAHQLASLLLDLDASDETSQLLSADALYQMDQLDEAHKVLLVALSKTSQRSAFLARLALLQLKKGFLYDCNQLLKKMTQTGETSCLLSVVKILKEEDRALFQSHCHSRAMTILKNKQGGGYIKEAIVYLSFAITAAGGYAVDSLLIRARCYGHLGLKKTAIFDFNAILKEDPTNAQALSGKGFVHLALNQKKEAVHDLTSALRANPAVAVPEILSLKEEAQVLIHQWLYDHCRTRLSEFIATKEPPVGDTLKDLAVAGALLVKIKSKDTESHMLYVDLLAADGRDNEALAHLQGEFGHSAPSDAINARFGMLQAKKSHMNVAAHILASLATNDYKDIGYLMSFLDTKQRQSLAQVASKEGNALVKEQFYTKAVGYYSLAVLASNGNPRYLRQRAVCLAHLKDYNKALTDMDKVISNHGKNSLKTQIEDYCLQGHLLLSTSKEELAVKRYIQALQLGQSLALTIIAADHNGDALSKAFLQTAQSSFAAKRYEESWKTAEYGLMINQNNAELKRLTIRLKREASGCRVQ</sequence>
<dbReference type="InterPro" id="IPR011990">
    <property type="entry name" value="TPR-like_helical_dom_sf"/>
</dbReference>
<dbReference type="InterPro" id="IPR042161">
    <property type="entry name" value="TTC34"/>
</dbReference>
<accession>A0A670ILD4</accession>
<dbReference type="SUPFAM" id="SSF48452">
    <property type="entry name" value="TPR-like"/>
    <property type="match status" value="3"/>
</dbReference>
<evidence type="ECO:0000313" key="1">
    <source>
        <dbReference type="Ensembl" id="ENSPMRP00000012394.1"/>
    </source>
</evidence>
<dbReference type="Ensembl" id="ENSPMRT00000013230.1">
    <property type="protein sequence ID" value="ENSPMRP00000012394.1"/>
    <property type="gene ID" value="ENSPMRG00000008281.1"/>
</dbReference>
<dbReference type="RefSeq" id="XP_028596792.1">
    <property type="nucleotide sequence ID" value="XM_028740959.1"/>
</dbReference>
<dbReference type="Proteomes" id="UP000472272">
    <property type="component" value="Chromosome 8"/>
</dbReference>
<dbReference type="PANTHER" id="PTHR44874:SF1">
    <property type="entry name" value="TETRATRICOPEPTIDE REPEAT PROTEIN 34"/>
    <property type="match status" value="1"/>
</dbReference>
<dbReference type="KEGG" id="pmua:114602571"/>
<dbReference type="OrthoDB" id="5971337at2759"/>
<reference evidence="1 2" key="1">
    <citation type="journal article" date="2019" name="Proc. Natl. Acad. Sci. U.S.A.">
        <title>Regulatory changes in pterin and carotenoid genes underlie balanced color polymorphisms in the wall lizard.</title>
        <authorList>
            <person name="Andrade P."/>
            <person name="Pinho C."/>
            <person name="Perez I de Lanuza G."/>
            <person name="Afonso S."/>
            <person name="Brejcha J."/>
            <person name="Rubin C.J."/>
            <person name="Wallerman O."/>
            <person name="Pereira P."/>
            <person name="Sabatino S.J."/>
            <person name="Bellati A."/>
            <person name="Pellitteri-Rosa D."/>
            <person name="Bosakova Z."/>
            <person name="Bunikis I."/>
            <person name="Carretero M.A."/>
            <person name="Feiner N."/>
            <person name="Marsik P."/>
            <person name="Pauperio F."/>
            <person name="Salvi D."/>
            <person name="Soler L."/>
            <person name="While G.M."/>
            <person name="Uller T."/>
            <person name="Font E."/>
            <person name="Andersson L."/>
            <person name="Carneiro M."/>
        </authorList>
    </citation>
    <scope>NUCLEOTIDE SEQUENCE</scope>
</reference>
<gene>
    <name evidence="1" type="primary">TTC34</name>
</gene>
<proteinExistence type="predicted"/>
<reference evidence="1" key="2">
    <citation type="submission" date="2025-08" db="UniProtKB">
        <authorList>
            <consortium name="Ensembl"/>
        </authorList>
    </citation>
    <scope>IDENTIFICATION</scope>
</reference>
<evidence type="ECO:0000313" key="2">
    <source>
        <dbReference type="Proteomes" id="UP000472272"/>
    </source>
</evidence>
<dbReference type="OMA" id="HWDGMAV"/>